<dbReference type="PANTHER" id="PTHR33048">
    <property type="entry name" value="PTH11-LIKE INTEGRAL MEMBRANE PROTEIN (AFU_ORTHOLOGUE AFUA_5G11245)"/>
    <property type="match status" value="1"/>
</dbReference>
<dbReference type="GO" id="GO:0016020">
    <property type="term" value="C:membrane"/>
    <property type="evidence" value="ECO:0007669"/>
    <property type="project" value="UniProtKB-SubCell"/>
</dbReference>
<dbReference type="EMBL" id="JARKIF010000042">
    <property type="protein sequence ID" value="KAJ7609071.1"/>
    <property type="molecule type" value="Genomic_DNA"/>
</dbReference>
<feature type="domain" description="Rhodopsin" evidence="8">
    <location>
        <begin position="28"/>
        <end position="212"/>
    </location>
</feature>
<feature type="transmembrane region" description="Helical" evidence="7">
    <location>
        <begin position="13"/>
        <end position="31"/>
    </location>
</feature>
<reference evidence="9" key="1">
    <citation type="submission" date="2023-03" db="EMBL/GenBank/DDBJ databases">
        <title>Massive genome expansion in bonnet fungi (Mycena s.s.) driven by repeated elements and novel gene families across ecological guilds.</title>
        <authorList>
            <consortium name="Lawrence Berkeley National Laboratory"/>
            <person name="Harder C.B."/>
            <person name="Miyauchi S."/>
            <person name="Viragh M."/>
            <person name="Kuo A."/>
            <person name="Thoen E."/>
            <person name="Andreopoulos B."/>
            <person name="Lu D."/>
            <person name="Skrede I."/>
            <person name="Drula E."/>
            <person name="Henrissat B."/>
            <person name="Morin E."/>
            <person name="Kohler A."/>
            <person name="Barry K."/>
            <person name="LaButti K."/>
            <person name="Morin E."/>
            <person name="Salamov A."/>
            <person name="Lipzen A."/>
            <person name="Mereny Z."/>
            <person name="Hegedus B."/>
            <person name="Baldrian P."/>
            <person name="Stursova M."/>
            <person name="Weitz H."/>
            <person name="Taylor A."/>
            <person name="Grigoriev I.V."/>
            <person name="Nagy L.G."/>
            <person name="Martin F."/>
            <person name="Kauserud H."/>
        </authorList>
    </citation>
    <scope>NUCLEOTIDE SEQUENCE</scope>
    <source>
        <strain evidence="9">9284</strain>
    </source>
</reference>
<keyword evidence="3 7" id="KW-1133">Transmembrane helix</keyword>
<name>A0AAD7F8N1_9AGAR</name>
<keyword evidence="2 7" id="KW-0812">Transmembrane</keyword>
<organism evidence="9 10">
    <name type="scientific">Roridomyces roridus</name>
    <dbReference type="NCBI Taxonomy" id="1738132"/>
    <lineage>
        <taxon>Eukaryota</taxon>
        <taxon>Fungi</taxon>
        <taxon>Dikarya</taxon>
        <taxon>Basidiomycota</taxon>
        <taxon>Agaricomycotina</taxon>
        <taxon>Agaricomycetes</taxon>
        <taxon>Agaricomycetidae</taxon>
        <taxon>Agaricales</taxon>
        <taxon>Marasmiineae</taxon>
        <taxon>Mycenaceae</taxon>
        <taxon>Roridomyces</taxon>
    </lineage>
</organism>
<feature type="region of interest" description="Disordered" evidence="6">
    <location>
        <begin position="304"/>
        <end position="325"/>
    </location>
</feature>
<evidence type="ECO:0000256" key="7">
    <source>
        <dbReference type="SAM" id="Phobius"/>
    </source>
</evidence>
<evidence type="ECO:0000256" key="1">
    <source>
        <dbReference type="ARBA" id="ARBA00004141"/>
    </source>
</evidence>
<evidence type="ECO:0000313" key="9">
    <source>
        <dbReference type="EMBL" id="KAJ7609071.1"/>
    </source>
</evidence>
<dbReference type="Pfam" id="PF20684">
    <property type="entry name" value="Fung_rhodopsin"/>
    <property type="match status" value="1"/>
</dbReference>
<comment type="similarity">
    <text evidence="5">Belongs to the SAT4 family.</text>
</comment>
<gene>
    <name evidence="9" type="ORF">FB45DRAFT_945298</name>
</gene>
<dbReference type="InterPro" id="IPR052337">
    <property type="entry name" value="SAT4-like"/>
</dbReference>
<feature type="transmembrane region" description="Helical" evidence="7">
    <location>
        <begin position="112"/>
        <end position="132"/>
    </location>
</feature>
<evidence type="ECO:0000256" key="2">
    <source>
        <dbReference type="ARBA" id="ARBA00022692"/>
    </source>
</evidence>
<evidence type="ECO:0000256" key="5">
    <source>
        <dbReference type="ARBA" id="ARBA00038359"/>
    </source>
</evidence>
<feature type="compositionally biased region" description="Low complexity" evidence="6">
    <location>
        <begin position="307"/>
        <end position="325"/>
    </location>
</feature>
<evidence type="ECO:0000256" key="4">
    <source>
        <dbReference type="ARBA" id="ARBA00023136"/>
    </source>
</evidence>
<feature type="transmembrane region" description="Helical" evidence="7">
    <location>
        <begin position="227"/>
        <end position="246"/>
    </location>
</feature>
<feature type="transmembrane region" description="Helical" evidence="7">
    <location>
        <begin position="189"/>
        <end position="211"/>
    </location>
</feature>
<accession>A0AAD7F8N1</accession>
<dbReference type="AlphaFoldDB" id="A0AAD7F8N1"/>
<sequence>MIDPQDPLIELKITSATCSFLALGTSVYRIFKRRDRFWADDAWVLFASLALVAQIVAVFLHVPIPNNLSQTTRVAVYYLMAMTFYVVIWASRLSILFSIMRIESSQVRKRRLAWVAYAFVLAVLFFIAQLLWSCEPEPSWKNAPNPQCKLTIEVAVCQLVTDVIADAILLFAPFPLFNSLADKSLRWKLTLIFSTCVVTTIVSLVHAVLILRNGGVKVVIAALVEDALSLLVANIPVVITTLFNVFNDNDADTSYIFSSSWFSGPRTTQRTGLMLTLGSRVAASDVDTSVSSVAWNTDSSEGTALRTFSSSKSPHTPTSSNTLLS</sequence>
<dbReference type="PANTHER" id="PTHR33048:SF47">
    <property type="entry name" value="INTEGRAL MEMBRANE PROTEIN-RELATED"/>
    <property type="match status" value="1"/>
</dbReference>
<keyword evidence="4 7" id="KW-0472">Membrane</keyword>
<evidence type="ECO:0000256" key="3">
    <source>
        <dbReference type="ARBA" id="ARBA00022989"/>
    </source>
</evidence>
<comment type="caution">
    <text evidence="9">The sequence shown here is derived from an EMBL/GenBank/DDBJ whole genome shotgun (WGS) entry which is preliminary data.</text>
</comment>
<evidence type="ECO:0000256" key="6">
    <source>
        <dbReference type="SAM" id="MobiDB-lite"/>
    </source>
</evidence>
<protein>
    <recommendedName>
        <fullName evidence="8">Rhodopsin domain-containing protein</fullName>
    </recommendedName>
</protein>
<feature type="transmembrane region" description="Helical" evidence="7">
    <location>
        <begin position="76"/>
        <end position="100"/>
    </location>
</feature>
<dbReference type="Proteomes" id="UP001221142">
    <property type="component" value="Unassembled WGS sequence"/>
</dbReference>
<proteinExistence type="inferred from homology"/>
<evidence type="ECO:0000259" key="8">
    <source>
        <dbReference type="Pfam" id="PF20684"/>
    </source>
</evidence>
<comment type="subcellular location">
    <subcellularLocation>
        <location evidence="1">Membrane</location>
        <topology evidence="1">Multi-pass membrane protein</topology>
    </subcellularLocation>
</comment>
<evidence type="ECO:0000313" key="10">
    <source>
        <dbReference type="Proteomes" id="UP001221142"/>
    </source>
</evidence>
<keyword evidence="10" id="KW-1185">Reference proteome</keyword>
<feature type="transmembrane region" description="Helical" evidence="7">
    <location>
        <begin position="43"/>
        <end position="64"/>
    </location>
</feature>
<dbReference type="InterPro" id="IPR049326">
    <property type="entry name" value="Rhodopsin_dom_fungi"/>
</dbReference>